<dbReference type="Proteomes" id="UP000030960">
    <property type="component" value="Unassembled WGS sequence"/>
</dbReference>
<evidence type="ECO:0000313" key="1">
    <source>
        <dbReference type="EMBL" id="KHQ50515.1"/>
    </source>
</evidence>
<keyword evidence="2" id="KW-1185">Reference proteome</keyword>
<gene>
    <name evidence="1" type="ORF">OA50_04883</name>
</gene>
<reference evidence="1 2" key="1">
    <citation type="submission" date="2014-10" db="EMBL/GenBank/DDBJ databases">
        <title>Genome sequence of Ponticoccus sp. strain UMTAT08 isolated from clonal culture of toxic dinoflagellate Alexandrium tamiyavanichii.</title>
        <authorList>
            <person name="Gan H.Y."/>
            <person name="Muhd D.-D."/>
            <person name="Mohd Noor M.E."/>
            <person name="Yeong Y.S."/>
            <person name="Usup G."/>
        </authorList>
    </citation>
    <scope>NUCLEOTIDE SEQUENCE [LARGE SCALE GENOMIC DNA]</scope>
    <source>
        <strain evidence="1 2">UMTAT08</strain>
    </source>
</reference>
<evidence type="ECO:0000313" key="2">
    <source>
        <dbReference type="Proteomes" id="UP000030960"/>
    </source>
</evidence>
<protein>
    <recommendedName>
        <fullName evidence="3">Sulfotransferase family protein</fullName>
    </recommendedName>
</protein>
<name>A0A0B3RGT7_9RHOB</name>
<dbReference type="OrthoDB" id="7705857at2"/>
<proteinExistence type="predicted"/>
<sequence length="256" mass="28959">MRILVHAGFHKTGTSSLQSCAAANADRLSRNLNLLLPGGLRPVAQLARRYAIRPEQRKLNRMRRELNAVLPPPDKPLFITSEDLSGLVPGRRPGAGYDEAPELLRTVVTTLDDRYPRAEITVWFTTRDEDAWMKSIYWQNLRGHRITEDFDTYRARLTDSLPLADRVEAVRAGLRGRARVLSTGVETSRARAVGPLSLALDLLGLPDEGLTPTPPGNLRPKDGIETLLRLNRSTLDEDRLARRKRRYLRKQRMGRL</sequence>
<comment type="caution">
    <text evidence="1">The sequence shown here is derived from an EMBL/GenBank/DDBJ whole genome shotgun (WGS) entry which is preliminary data.</text>
</comment>
<dbReference type="EMBL" id="JSUQ01000025">
    <property type="protein sequence ID" value="KHQ50515.1"/>
    <property type="molecule type" value="Genomic_DNA"/>
</dbReference>
<evidence type="ECO:0008006" key="3">
    <source>
        <dbReference type="Google" id="ProtNLM"/>
    </source>
</evidence>
<dbReference type="PATRIC" id="fig|1515334.3.peg.4911"/>
<dbReference type="AlphaFoldDB" id="A0A0B3RGT7"/>
<dbReference type="SUPFAM" id="SSF52540">
    <property type="entry name" value="P-loop containing nucleoside triphosphate hydrolases"/>
    <property type="match status" value="1"/>
</dbReference>
<organism evidence="1 2">
    <name type="scientific">Mameliella alba</name>
    <dbReference type="NCBI Taxonomy" id="561184"/>
    <lineage>
        <taxon>Bacteria</taxon>
        <taxon>Pseudomonadati</taxon>
        <taxon>Pseudomonadota</taxon>
        <taxon>Alphaproteobacteria</taxon>
        <taxon>Rhodobacterales</taxon>
        <taxon>Roseobacteraceae</taxon>
        <taxon>Mameliella</taxon>
    </lineage>
</organism>
<dbReference type="RefSeq" id="WP_043145957.1">
    <property type="nucleotide sequence ID" value="NZ_JSUQ01000025.1"/>
</dbReference>
<accession>A0A0B3RGT7</accession>
<dbReference type="InterPro" id="IPR027417">
    <property type="entry name" value="P-loop_NTPase"/>
</dbReference>
<dbReference type="STRING" id="561184.SAMN05216376_1188"/>